<dbReference type="Proteomes" id="UP000636264">
    <property type="component" value="Unassembled WGS sequence"/>
</dbReference>
<evidence type="ECO:0000313" key="3">
    <source>
        <dbReference type="Proteomes" id="UP000636264"/>
    </source>
</evidence>
<dbReference type="AlphaFoldDB" id="A0A916RXR2"/>
<accession>A0A916RXR2</accession>
<protein>
    <recommendedName>
        <fullName evidence="4">DUF1344 domain-containing protein</fullName>
    </recommendedName>
</protein>
<reference evidence="2" key="2">
    <citation type="submission" date="2020-09" db="EMBL/GenBank/DDBJ databases">
        <authorList>
            <person name="Sun Q."/>
            <person name="Zhou Y."/>
        </authorList>
    </citation>
    <scope>NUCLEOTIDE SEQUENCE</scope>
    <source>
        <strain evidence="2">CGMCC 1.15320</strain>
    </source>
</reference>
<feature type="chain" id="PRO_5036779170" description="DUF1344 domain-containing protein" evidence="1">
    <location>
        <begin position="22"/>
        <end position="84"/>
    </location>
</feature>
<organism evidence="2 3">
    <name type="scientific">Nitratireductor aestuarii</name>
    <dbReference type="NCBI Taxonomy" id="1735103"/>
    <lineage>
        <taxon>Bacteria</taxon>
        <taxon>Pseudomonadati</taxon>
        <taxon>Pseudomonadota</taxon>
        <taxon>Alphaproteobacteria</taxon>
        <taxon>Hyphomicrobiales</taxon>
        <taxon>Phyllobacteriaceae</taxon>
        <taxon>Nitratireductor</taxon>
    </lineage>
</organism>
<name>A0A916RXR2_9HYPH</name>
<comment type="caution">
    <text evidence="2">The sequence shown here is derived from an EMBL/GenBank/DDBJ whole genome shotgun (WGS) entry which is preliminary data.</text>
</comment>
<evidence type="ECO:0000313" key="2">
    <source>
        <dbReference type="EMBL" id="GGA72534.1"/>
    </source>
</evidence>
<dbReference type="Pfam" id="PF07076">
    <property type="entry name" value="DUF1344"/>
    <property type="match status" value="1"/>
</dbReference>
<dbReference type="InterPro" id="IPR009780">
    <property type="entry name" value="DUF1344"/>
</dbReference>
<proteinExistence type="predicted"/>
<gene>
    <name evidence="2" type="ORF">GCM10011385_28020</name>
</gene>
<feature type="signal peptide" evidence="1">
    <location>
        <begin position="1"/>
        <end position="21"/>
    </location>
</feature>
<keyword evidence="3" id="KW-1185">Reference proteome</keyword>
<reference evidence="2" key="1">
    <citation type="journal article" date="2014" name="Int. J. Syst. Evol. Microbiol.">
        <title>Complete genome sequence of Corynebacterium casei LMG S-19264T (=DSM 44701T), isolated from a smear-ripened cheese.</title>
        <authorList>
            <consortium name="US DOE Joint Genome Institute (JGI-PGF)"/>
            <person name="Walter F."/>
            <person name="Albersmeier A."/>
            <person name="Kalinowski J."/>
            <person name="Ruckert C."/>
        </authorList>
    </citation>
    <scope>NUCLEOTIDE SEQUENCE</scope>
    <source>
        <strain evidence="2">CGMCC 1.15320</strain>
    </source>
</reference>
<evidence type="ECO:0008006" key="4">
    <source>
        <dbReference type="Google" id="ProtNLM"/>
    </source>
</evidence>
<dbReference type="EMBL" id="BMIF01000008">
    <property type="protein sequence ID" value="GGA72534.1"/>
    <property type="molecule type" value="Genomic_DNA"/>
</dbReference>
<dbReference type="RefSeq" id="WP_188721701.1">
    <property type="nucleotide sequence ID" value="NZ_BMIF01000008.1"/>
</dbReference>
<sequence>MRVPALILCIALLGVSFPALAADTEGKITAVDPDKMTITLSDGSTYKLPSEMDTSGLEKGDEVVIAYQVDSSGAKQITDLFIPE</sequence>
<keyword evidence="1" id="KW-0732">Signal</keyword>
<evidence type="ECO:0000256" key="1">
    <source>
        <dbReference type="SAM" id="SignalP"/>
    </source>
</evidence>